<dbReference type="EMBL" id="RHPJ01000002">
    <property type="protein sequence ID" value="TGO05378.1"/>
    <property type="molecule type" value="Genomic_DNA"/>
</dbReference>
<feature type="transmembrane region" description="Helical" evidence="8">
    <location>
        <begin position="252"/>
        <end position="277"/>
    </location>
</feature>
<comment type="caution">
    <text evidence="10">The sequence shown here is derived from an EMBL/GenBank/DDBJ whole genome shotgun (WGS) entry which is preliminary data.</text>
</comment>
<dbReference type="Proteomes" id="UP000297318">
    <property type="component" value="Unassembled WGS sequence"/>
</dbReference>
<dbReference type="PANTHER" id="PTHR40074">
    <property type="entry name" value="O-ACETYLTRANSFERASE WECH"/>
    <property type="match status" value="1"/>
</dbReference>
<organism evidence="10 11">
    <name type="scientific">Serinibacter arcticus</name>
    <dbReference type="NCBI Taxonomy" id="1655435"/>
    <lineage>
        <taxon>Bacteria</taxon>
        <taxon>Bacillati</taxon>
        <taxon>Actinomycetota</taxon>
        <taxon>Actinomycetes</taxon>
        <taxon>Micrococcales</taxon>
        <taxon>Beutenbergiaceae</taxon>
        <taxon>Serinibacter</taxon>
    </lineage>
</organism>
<feature type="transmembrane region" description="Helical" evidence="8">
    <location>
        <begin position="67"/>
        <end position="88"/>
    </location>
</feature>
<dbReference type="RefSeq" id="WP_135849391.1">
    <property type="nucleotide sequence ID" value="NZ_RHPJ01000002.1"/>
</dbReference>
<feature type="transmembrane region" description="Helical" evidence="8">
    <location>
        <begin position="346"/>
        <end position="364"/>
    </location>
</feature>
<evidence type="ECO:0000313" key="10">
    <source>
        <dbReference type="EMBL" id="TGO05378.1"/>
    </source>
</evidence>
<keyword evidence="3" id="KW-1003">Cell membrane</keyword>
<feature type="transmembrane region" description="Helical" evidence="8">
    <location>
        <begin position="167"/>
        <end position="184"/>
    </location>
</feature>
<feature type="compositionally biased region" description="Pro residues" evidence="7">
    <location>
        <begin position="1"/>
        <end position="12"/>
    </location>
</feature>
<evidence type="ECO:0000259" key="9">
    <source>
        <dbReference type="Pfam" id="PF01757"/>
    </source>
</evidence>
<evidence type="ECO:0000313" key="11">
    <source>
        <dbReference type="Proteomes" id="UP000297318"/>
    </source>
</evidence>
<protein>
    <recommendedName>
        <fullName evidence="9">Acyltransferase 3 domain-containing protein</fullName>
    </recommendedName>
</protein>
<evidence type="ECO:0000256" key="7">
    <source>
        <dbReference type="SAM" id="MobiDB-lite"/>
    </source>
</evidence>
<dbReference type="AlphaFoldDB" id="A0A4Z1E342"/>
<keyword evidence="5 8" id="KW-1133">Transmembrane helix</keyword>
<reference evidence="10 11" key="1">
    <citation type="submission" date="2018-11" db="EMBL/GenBank/DDBJ databases">
        <title>Complete genome sequencing of the Actinobacteria Serinibacter sp. K3-2.</title>
        <authorList>
            <person name="Rakitin A.L."/>
            <person name="Beletsky A.V."/>
            <person name="Mardanov A.V."/>
            <person name="Ravin N.V."/>
            <person name="Gromova A.S."/>
            <person name="Filippova S.N."/>
            <person name="Gal'Chenko V.F."/>
        </authorList>
    </citation>
    <scope>NUCLEOTIDE SEQUENCE [LARGE SCALE GENOMIC DNA]</scope>
    <source>
        <strain evidence="10 11">K3-2</strain>
    </source>
</reference>
<feature type="transmembrane region" description="Helical" evidence="8">
    <location>
        <begin position="141"/>
        <end position="160"/>
    </location>
</feature>
<dbReference type="GO" id="GO:0016413">
    <property type="term" value="F:O-acetyltransferase activity"/>
    <property type="evidence" value="ECO:0007669"/>
    <property type="project" value="TreeGrafter"/>
</dbReference>
<name>A0A4Z1E342_9MICO</name>
<keyword evidence="6 8" id="KW-0472">Membrane</keyword>
<evidence type="ECO:0000256" key="5">
    <source>
        <dbReference type="ARBA" id="ARBA00022989"/>
    </source>
</evidence>
<feature type="transmembrane region" description="Helical" evidence="8">
    <location>
        <begin position="226"/>
        <end position="246"/>
    </location>
</feature>
<evidence type="ECO:0000256" key="1">
    <source>
        <dbReference type="ARBA" id="ARBA00004651"/>
    </source>
</evidence>
<dbReference type="InterPro" id="IPR002656">
    <property type="entry name" value="Acyl_transf_3_dom"/>
</dbReference>
<keyword evidence="11" id="KW-1185">Reference proteome</keyword>
<sequence length="375" mass="40945">MTTTRPPTPPRPASETPPSTPGRDTFWDAVRGICILAVVWTHTRVGIPYDGGPYAWNVDYWLIQRQLINFAVAVFVFLAGYFVSASKVTGRAGPWLRSRAVRLGVPFLVWSVGYTLLMAWIDGDRALGHLVRDVALGASAKHLYFIVALLQLVALTPLLLRVLETRWRWLPWAVTPAYLVVLYAQTLPDGVPPPFANTWFAAWFVFYWAGLWARRYGTPPALGVRGAVLATAVAVVASVVEAYVLVAAGVDVGFAAGQLTVTSTLTSLAVIALLLALHERRRSRASLAAPGNDDGDRWLGLDRLGRDSYGIFYVHLLWFVLAWQVLGLPPADGEFAVLPVLQVGELVVAVALSLAVIAVVRRVIGRRAASRLLGF</sequence>
<feature type="transmembrane region" description="Helical" evidence="8">
    <location>
        <begin position="309"/>
        <end position="326"/>
    </location>
</feature>
<comment type="similarity">
    <text evidence="2">Belongs to the acyltransferase 3 family.</text>
</comment>
<evidence type="ECO:0000256" key="2">
    <source>
        <dbReference type="ARBA" id="ARBA00007400"/>
    </source>
</evidence>
<dbReference type="OrthoDB" id="6623990at2"/>
<proteinExistence type="inferred from homology"/>
<dbReference type="GO" id="GO:0009246">
    <property type="term" value="P:enterobacterial common antigen biosynthetic process"/>
    <property type="evidence" value="ECO:0007669"/>
    <property type="project" value="TreeGrafter"/>
</dbReference>
<comment type="subcellular location">
    <subcellularLocation>
        <location evidence="1">Cell membrane</location>
        <topology evidence="1">Multi-pass membrane protein</topology>
    </subcellularLocation>
</comment>
<evidence type="ECO:0000256" key="6">
    <source>
        <dbReference type="ARBA" id="ARBA00023136"/>
    </source>
</evidence>
<feature type="transmembrane region" description="Helical" evidence="8">
    <location>
        <begin position="100"/>
        <end position="121"/>
    </location>
</feature>
<dbReference type="GO" id="GO:0005886">
    <property type="term" value="C:plasma membrane"/>
    <property type="evidence" value="ECO:0007669"/>
    <property type="project" value="UniProtKB-SubCell"/>
</dbReference>
<evidence type="ECO:0000256" key="8">
    <source>
        <dbReference type="SAM" id="Phobius"/>
    </source>
</evidence>
<keyword evidence="4 8" id="KW-0812">Transmembrane</keyword>
<feature type="region of interest" description="Disordered" evidence="7">
    <location>
        <begin position="1"/>
        <end position="24"/>
    </location>
</feature>
<feature type="domain" description="Acyltransferase 3" evidence="9">
    <location>
        <begin position="26"/>
        <end position="359"/>
    </location>
</feature>
<feature type="transmembrane region" description="Helical" evidence="8">
    <location>
        <begin position="196"/>
        <end position="214"/>
    </location>
</feature>
<dbReference type="PANTHER" id="PTHR40074:SF2">
    <property type="entry name" value="O-ACETYLTRANSFERASE WECH"/>
    <property type="match status" value="1"/>
</dbReference>
<evidence type="ECO:0000256" key="3">
    <source>
        <dbReference type="ARBA" id="ARBA00022475"/>
    </source>
</evidence>
<accession>A0A4Z1E342</accession>
<evidence type="ECO:0000256" key="4">
    <source>
        <dbReference type="ARBA" id="ARBA00022692"/>
    </source>
</evidence>
<dbReference type="Pfam" id="PF01757">
    <property type="entry name" value="Acyl_transf_3"/>
    <property type="match status" value="1"/>
</dbReference>
<gene>
    <name evidence="10" type="ORF">SERN_1382</name>
</gene>